<feature type="signal peptide" evidence="1">
    <location>
        <begin position="1"/>
        <end position="15"/>
    </location>
</feature>
<reference evidence="2 3" key="2">
    <citation type="submission" date="2014-03" db="EMBL/GenBank/DDBJ databases">
        <title>The Genome Sequence of Anncaliia algerae insect isolate PRA339.</title>
        <authorList>
            <consortium name="The Broad Institute Genome Sequencing Platform"/>
            <consortium name="The Broad Institute Genome Sequencing Center for Infectious Disease"/>
            <person name="Cuomo C."/>
            <person name="Becnel J."/>
            <person name="Sanscrainte N."/>
            <person name="Walker B."/>
            <person name="Young S.K."/>
            <person name="Zeng Q."/>
            <person name="Gargeya S."/>
            <person name="Fitzgerald M."/>
            <person name="Haas B."/>
            <person name="Abouelleil A."/>
            <person name="Alvarado L."/>
            <person name="Arachchi H.M."/>
            <person name="Berlin A.M."/>
            <person name="Chapman S.B."/>
            <person name="Dewar J."/>
            <person name="Goldberg J."/>
            <person name="Griggs A."/>
            <person name="Gujja S."/>
            <person name="Hansen M."/>
            <person name="Howarth C."/>
            <person name="Imamovic A."/>
            <person name="Larimer J."/>
            <person name="McCowan C."/>
            <person name="Murphy C."/>
            <person name="Neiman D."/>
            <person name="Pearson M."/>
            <person name="Priest M."/>
            <person name="Roberts A."/>
            <person name="Saif S."/>
            <person name="Shea T."/>
            <person name="Sisk P."/>
            <person name="Sykes S."/>
            <person name="Wortman J."/>
            <person name="Nusbaum C."/>
            <person name="Birren B."/>
        </authorList>
    </citation>
    <scope>NUCLEOTIDE SEQUENCE [LARGE SCALE GENOMIC DNA]</scope>
    <source>
        <strain evidence="2 3">PRA339</strain>
    </source>
</reference>
<dbReference type="VEuPathDB" id="MicrosporidiaDB:H312_00728"/>
<dbReference type="OrthoDB" id="10438133at2759"/>
<keyword evidence="1" id="KW-0732">Signal</keyword>
<dbReference type="Proteomes" id="UP000030655">
    <property type="component" value="Unassembled WGS sequence"/>
</dbReference>
<evidence type="ECO:0000313" key="3">
    <source>
        <dbReference type="Proteomes" id="UP000030655"/>
    </source>
</evidence>
<evidence type="ECO:0000256" key="1">
    <source>
        <dbReference type="SAM" id="SignalP"/>
    </source>
</evidence>
<dbReference type="HOGENOM" id="CLU_631589_0_0_1"/>
<dbReference type="EMBL" id="KK365136">
    <property type="protein sequence ID" value="KCZ81829.1"/>
    <property type="molecule type" value="Genomic_DNA"/>
</dbReference>
<reference evidence="3" key="1">
    <citation type="submission" date="2013-02" db="EMBL/GenBank/DDBJ databases">
        <authorList>
            <consortium name="The Broad Institute Genome Sequencing Platform"/>
            <person name="Cuomo C."/>
            <person name="Becnel J."/>
            <person name="Sanscrainte N."/>
            <person name="Walker B."/>
            <person name="Young S.K."/>
            <person name="Zeng Q."/>
            <person name="Gargeya S."/>
            <person name="Fitzgerald M."/>
            <person name="Haas B."/>
            <person name="Abouelleil A."/>
            <person name="Alvarado L."/>
            <person name="Arachchi H.M."/>
            <person name="Berlin A.M."/>
            <person name="Chapman S.B."/>
            <person name="Dewar J."/>
            <person name="Goldberg J."/>
            <person name="Griggs A."/>
            <person name="Gujja S."/>
            <person name="Hansen M."/>
            <person name="Howarth C."/>
            <person name="Imamovic A."/>
            <person name="Larimer J."/>
            <person name="McCowan C."/>
            <person name="Murphy C."/>
            <person name="Neiman D."/>
            <person name="Pearson M."/>
            <person name="Priest M."/>
            <person name="Roberts A."/>
            <person name="Saif S."/>
            <person name="Shea T."/>
            <person name="Sisk P."/>
            <person name="Sykes S."/>
            <person name="Wortman J."/>
            <person name="Nusbaum C."/>
            <person name="Birren B."/>
        </authorList>
    </citation>
    <scope>NUCLEOTIDE SEQUENCE [LARGE SCALE GENOMIC DNA]</scope>
    <source>
        <strain evidence="3">PRA339</strain>
    </source>
</reference>
<accession>A0A059F497</accession>
<gene>
    <name evidence="2" type="ORF">H312_00728</name>
</gene>
<proteinExistence type="predicted"/>
<organism evidence="2 3">
    <name type="scientific">Anncaliia algerae PRA339</name>
    <dbReference type="NCBI Taxonomy" id="1288291"/>
    <lineage>
        <taxon>Eukaryota</taxon>
        <taxon>Fungi</taxon>
        <taxon>Fungi incertae sedis</taxon>
        <taxon>Microsporidia</taxon>
        <taxon>Tubulinosematoidea</taxon>
        <taxon>Tubulinosematidae</taxon>
        <taxon>Anncaliia</taxon>
    </lineage>
</organism>
<sequence length="434" mass="50518">MYWLLIICKVFLTNCAQLHYPIYKADGTLCGYVENVNPLIPGIGQAPQGYIQPQSLIQTYCLSSNPHVASTDQAIPDIKYSCPCVHMPQIYHVAKQQDFNNGIYSSGYNMLQDQNSHSQVMPNYSHQYEFRHDIMDQRVKTHFQQNTKFSVPDSNQFNPMSPLTNPHQLELQQSYSSQKSIATECPTFKQKNIRKLVLDIPLIKLQCDELTQILYVQYHANENDTKDMLYRKEQTLSPLCCGSDVSNRKCQYILITQNRIKSLGINIMNEMELKEFRVRLNDLITEISPQLASFWKEIEVEQLLELIFKELDYRLLNVCFFFANLINRLNNKKVCSGVKKDGTHIYNLFNLRKTAADMNLTKSITMSLYYWKSLAKDCATIRDFLEVTFDILIRNIFIVSIKTNSSIDFLTAYKYITCKTIERLAKKRNKLYLK</sequence>
<protein>
    <submittedName>
        <fullName evidence="2">Uncharacterized protein</fullName>
    </submittedName>
</protein>
<keyword evidence="3" id="KW-1185">Reference proteome</keyword>
<dbReference type="AlphaFoldDB" id="A0A059F497"/>
<name>A0A059F497_9MICR</name>
<feature type="chain" id="PRO_5012949315" evidence="1">
    <location>
        <begin position="16"/>
        <end position="434"/>
    </location>
</feature>
<evidence type="ECO:0000313" key="2">
    <source>
        <dbReference type="EMBL" id="KCZ81829.1"/>
    </source>
</evidence>